<sequence length="42" mass="5047">MAVEENKKDESWGWLINHKANLIQTDRPKELIEYLRAKNLHN</sequence>
<name>A0A4R0PWN7_9SPHI</name>
<reference evidence="2 3" key="1">
    <citation type="submission" date="2019-02" db="EMBL/GenBank/DDBJ databases">
        <title>Pedobacter sp. RP-3-21 sp. nov., isolated from Arctic soil.</title>
        <authorList>
            <person name="Dahal R.H."/>
        </authorList>
    </citation>
    <scope>NUCLEOTIDE SEQUENCE [LARGE SCALE GENOMIC DNA]</scope>
    <source>
        <strain evidence="2 3">RP-3-21</strain>
    </source>
</reference>
<protein>
    <recommendedName>
        <fullName evidence="1">DUF4996 domain-containing protein</fullName>
    </recommendedName>
</protein>
<dbReference type="Pfam" id="PF16387">
    <property type="entry name" value="DUF4996"/>
    <property type="match status" value="1"/>
</dbReference>
<dbReference type="OrthoDB" id="384721at2"/>
<dbReference type="GO" id="GO:0008081">
    <property type="term" value="F:phosphoric diester hydrolase activity"/>
    <property type="evidence" value="ECO:0007669"/>
    <property type="project" value="InterPro"/>
</dbReference>
<dbReference type="InterPro" id="IPR017946">
    <property type="entry name" value="PLC-like_Pdiesterase_TIM-brl"/>
</dbReference>
<comment type="caution">
    <text evidence="2">The sequence shown here is derived from an EMBL/GenBank/DDBJ whole genome shotgun (WGS) entry which is preliminary data.</text>
</comment>
<dbReference type="InterPro" id="IPR032160">
    <property type="entry name" value="DUF4996"/>
</dbReference>
<dbReference type="GO" id="GO:0006629">
    <property type="term" value="P:lipid metabolic process"/>
    <property type="evidence" value="ECO:0007669"/>
    <property type="project" value="InterPro"/>
</dbReference>
<evidence type="ECO:0000313" key="3">
    <source>
        <dbReference type="Proteomes" id="UP000293925"/>
    </source>
</evidence>
<dbReference type="Proteomes" id="UP000293925">
    <property type="component" value="Unassembled WGS sequence"/>
</dbReference>
<dbReference type="AlphaFoldDB" id="A0A4R0PWN7"/>
<gene>
    <name evidence="2" type="ORF">EZ456_13160</name>
</gene>
<accession>A0A4R0PWN7</accession>
<proteinExistence type="predicted"/>
<feature type="domain" description="DUF4996" evidence="1">
    <location>
        <begin position="5"/>
        <end position="35"/>
    </location>
</feature>
<dbReference type="Gene3D" id="3.20.20.190">
    <property type="entry name" value="Phosphatidylinositol (PI) phosphodiesterase"/>
    <property type="match status" value="1"/>
</dbReference>
<evidence type="ECO:0000259" key="1">
    <source>
        <dbReference type="Pfam" id="PF16387"/>
    </source>
</evidence>
<dbReference type="EMBL" id="SJSO01000009">
    <property type="protein sequence ID" value="TCD26534.1"/>
    <property type="molecule type" value="Genomic_DNA"/>
</dbReference>
<keyword evidence="3" id="KW-1185">Reference proteome</keyword>
<evidence type="ECO:0000313" key="2">
    <source>
        <dbReference type="EMBL" id="TCD26534.1"/>
    </source>
</evidence>
<organism evidence="2 3">
    <name type="scientific">Pedobacter psychrodurus</name>
    <dbReference type="NCBI Taxonomy" id="2530456"/>
    <lineage>
        <taxon>Bacteria</taxon>
        <taxon>Pseudomonadati</taxon>
        <taxon>Bacteroidota</taxon>
        <taxon>Sphingobacteriia</taxon>
        <taxon>Sphingobacteriales</taxon>
        <taxon>Sphingobacteriaceae</taxon>
        <taxon>Pedobacter</taxon>
    </lineage>
</organism>